<dbReference type="InterPro" id="IPR005467">
    <property type="entry name" value="His_kinase_dom"/>
</dbReference>
<dbReference type="PRINTS" id="PR00344">
    <property type="entry name" value="BCTRLSENSOR"/>
</dbReference>
<dbReference type="PANTHER" id="PTHR43065:SF10">
    <property type="entry name" value="PEROXIDE STRESS-ACTIVATED HISTIDINE KINASE MAK3"/>
    <property type="match status" value="1"/>
</dbReference>
<dbReference type="EMBL" id="NSLY01000007">
    <property type="protein sequence ID" value="PDP60776.1"/>
    <property type="molecule type" value="Genomic_DNA"/>
</dbReference>
<dbReference type="Proteomes" id="UP000219058">
    <property type="component" value="Unassembled WGS sequence"/>
</dbReference>
<evidence type="ECO:0000313" key="12">
    <source>
        <dbReference type="Proteomes" id="UP000219058"/>
    </source>
</evidence>
<evidence type="ECO:0000256" key="5">
    <source>
        <dbReference type="ARBA" id="ARBA00022741"/>
    </source>
</evidence>
<dbReference type="EC" id="2.7.13.3" evidence="2"/>
<dbReference type="InterPro" id="IPR003594">
    <property type="entry name" value="HATPase_dom"/>
</dbReference>
<keyword evidence="8" id="KW-0902">Two-component regulatory system</keyword>
<feature type="domain" description="Histidine kinase" evidence="10">
    <location>
        <begin position="186"/>
        <end position="389"/>
    </location>
</feature>
<sequence>MQWTDRIRQVKIILVVAAIAIAVVSLVASNILTKDLARQERTKMEVWAEAMRALSQADENTDLALVLKVLNDNNTIPVVVLDNDENVTDFRNVVINAKNYKDSLSYVSAMAKRLKSNKQNIRIQLSDASNEYIDVCYDDSLMLKRLALYPYVQLGVVMLFVVVAIFALLTSKRAEQNKVWVGLSKETAHQLGTPISSLMAWTTILKETYPDDDLLPEMDKDVKRLQLIADRFSKIGSLPEAVPVSLNEVLDHVIDYMDRRTSKTIQLKKVFPADDIIIRLNASLFEWVIENLCKNAVDAMGGESGTITLRVETVGEHVIVEVSDTGKGIKKKDMHNVFRPGFTTKSRGWGLGLSLAKRIVEEYHNGKIFVKSSELGKGTTFRIELKSNE</sequence>
<keyword evidence="5" id="KW-0547">Nucleotide-binding</keyword>
<keyword evidence="4" id="KW-0808">Transferase</keyword>
<dbReference type="GO" id="GO:0004673">
    <property type="term" value="F:protein histidine kinase activity"/>
    <property type="evidence" value="ECO:0007669"/>
    <property type="project" value="UniProtKB-EC"/>
</dbReference>
<dbReference type="RefSeq" id="WP_097549764.1">
    <property type="nucleotide sequence ID" value="NZ_NSLY01000007.1"/>
</dbReference>
<dbReference type="InterPro" id="IPR036890">
    <property type="entry name" value="HATPase_C_sf"/>
</dbReference>
<dbReference type="InterPro" id="IPR004358">
    <property type="entry name" value="Sig_transdc_His_kin-like_C"/>
</dbReference>
<keyword evidence="9" id="KW-0472">Membrane</keyword>
<organism evidence="11 12">
    <name type="scientific">Prevotella intermedia</name>
    <dbReference type="NCBI Taxonomy" id="28131"/>
    <lineage>
        <taxon>Bacteria</taxon>
        <taxon>Pseudomonadati</taxon>
        <taxon>Bacteroidota</taxon>
        <taxon>Bacteroidia</taxon>
        <taxon>Bacteroidales</taxon>
        <taxon>Prevotellaceae</taxon>
        <taxon>Prevotella</taxon>
    </lineage>
</organism>
<feature type="transmembrane region" description="Helical" evidence="9">
    <location>
        <begin position="148"/>
        <end position="169"/>
    </location>
</feature>
<name>A0A2A6EH04_PREIN</name>
<dbReference type="AlphaFoldDB" id="A0A2A6EH04"/>
<keyword evidence="9" id="KW-0812">Transmembrane</keyword>
<comment type="caution">
    <text evidence="11">The sequence shown here is derived from an EMBL/GenBank/DDBJ whole genome shotgun (WGS) entry which is preliminary data.</text>
</comment>
<evidence type="ECO:0000256" key="1">
    <source>
        <dbReference type="ARBA" id="ARBA00000085"/>
    </source>
</evidence>
<dbReference type="Gene3D" id="3.30.565.10">
    <property type="entry name" value="Histidine kinase-like ATPase, C-terminal domain"/>
    <property type="match status" value="1"/>
</dbReference>
<dbReference type="PANTHER" id="PTHR43065">
    <property type="entry name" value="SENSOR HISTIDINE KINASE"/>
    <property type="match status" value="1"/>
</dbReference>
<evidence type="ECO:0000256" key="9">
    <source>
        <dbReference type="SAM" id="Phobius"/>
    </source>
</evidence>
<dbReference type="GO" id="GO:0005524">
    <property type="term" value="F:ATP binding"/>
    <property type="evidence" value="ECO:0007669"/>
    <property type="project" value="UniProtKB-KW"/>
</dbReference>
<dbReference type="SUPFAM" id="SSF55874">
    <property type="entry name" value="ATPase domain of HSP90 chaperone/DNA topoisomerase II/histidine kinase"/>
    <property type="match status" value="1"/>
</dbReference>
<comment type="catalytic activity">
    <reaction evidence="1">
        <text>ATP + protein L-histidine = ADP + protein N-phospho-L-histidine.</text>
        <dbReference type="EC" id="2.7.13.3"/>
    </reaction>
</comment>
<proteinExistence type="predicted"/>
<evidence type="ECO:0000256" key="3">
    <source>
        <dbReference type="ARBA" id="ARBA00022553"/>
    </source>
</evidence>
<keyword evidence="9" id="KW-1133">Transmembrane helix</keyword>
<protein>
    <recommendedName>
        <fullName evidence="2">histidine kinase</fullName>
        <ecNumber evidence="2">2.7.13.3</ecNumber>
    </recommendedName>
</protein>
<keyword evidence="3" id="KW-0597">Phosphoprotein</keyword>
<dbReference type="PROSITE" id="PS50109">
    <property type="entry name" value="HIS_KIN"/>
    <property type="match status" value="1"/>
</dbReference>
<dbReference type="SMART" id="SM00387">
    <property type="entry name" value="HATPase_c"/>
    <property type="match status" value="1"/>
</dbReference>
<accession>A0A2A6EH04</accession>
<dbReference type="GO" id="GO:0000160">
    <property type="term" value="P:phosphorelay signal transduction system"/>
    <property type="evidence" value="ECO:0007669"/>
    <property type="project" value="UniProtKB-KW"/>
</dbReference>
<evidence type="ECO:0000259" key="10">
    <source>
        <dbReference type="PROSITE" id="PS50109"/>
    </source>
</evidence>
<keyword evidence="6" id="KW-0418">Kinase</keyword>
<reference evidence="11 12" key="1">
    <citation type="submission" date="2017-09" db="EMBL/GenBank/DDBJ databases">
        <title>Phase variable restriction modification systems are present in the genome sequences of periodontal pathogens Prevotella intermedia, Tannerella forsythia and Porphyromonas gingivalis.</title>
        <authorList>
            <person name="Haigh R.D."/>
            <person name="Crawford L."/>
            <person name="Ralph J."/>
            <person name="Wanford J."/>
            <person name="Vartoukian S.R."/>
            <person name="Hijazib K."/>
            <person name="Wade W."/>
            <person name="Oggioni M.R."/>
        </authorList>
    </citation>
    <scope>NUCLEOTIDE SEQUENCE [LARGE SCALE GENOMIC DNA]</scope>
    <source>
        <strain evidence="11 12">WW2834</strain>
    </source>
</reference>
<gene>
    <name evidence="11" type="ORF">CLI71_03800</name>
</gene>
<keyword evidence="7 11" id="KW-0067">ATP-binding</keyword>
<evidence type="ECO:0000256" key="8">
    <source>
        <dbReference type="ARBA" id="ARBA00023012"/>
    </source>
</evidence>
<evidence type="ECO:0000256" key="6">
    <source>
        <dbReference type="ARBA" id="ARBA00022777"/>
    </source>
</evidence>
<evidence type="ECO:0000313" key="11">
    <source>
        <dbReference type="EMBL" id="PDP60776.1"/>
    </source>
</evidence>
<dbReference type="Pfam" id="PF02518">
    <property type="entry name" value="HATPase_c"/>
    <property type="match status" value="1"/>
</dbReference>
<evidence type="ECO:0000256" key="7">
    <source>
        <dbReference type="ARBA" id="ARBA00022840"/>
    </source>
</evidence>
<feature type="transmembrane region" description="Helical" evidence="9">
    <location>
        <begin position="12"/>
        <end position="32"/>
    </location>
</feature>
<evidence type="ECO:0000256" key="4">
    <source>
        <dbReference type="ARBA" id="ARBA00022679"/>
    </source>
</evidence>
<evidence type="ECO:0000256" key="2">
    <source>
        <dbReference type="ARBA" id="ARBA00012438"/>
    </source>
</evidence>